<organism evidence="1 2">
    <name type="scientific">Peribacillus asahii</name>
    <dbReference type="NCBI Taxonomy" id="228899"/>
    <lineage>
        <taxon>Bacteria</taxon>
        <taxon>Bacillati</taxon>
        <taxon>Bacillota</taxon>
        <taxon>Bacilli</taxon>
        <taxon>Bacillales</taxon>
        <taxon>Bacillaceae</taxon>
        <taxon>Peribacillus</taxon>
    </lineage>
</organism>
<reference evidence="1 2" key="1">
    <citation type="submission" date="2018-01" db="EMBL/GenBank/DDBJ databases">
        <title>Bacillus asahii Genome sequencing and assembly.</title>
        <authorList>
            <person name="Jiang H."/>
            <person name="Feng Y."/>
            <person name="Zhao F."/>
            <person name="Lin X."/>
        </authorList>
    </citation>
    <scope>NUCLEOTIDE SEQUENCE [LARGE SCALE GENOMIC DNA]</scope>
    <source>
        <strain evidence="1 2">OM18</strain>
    </source>
</reference>
<dbReference type="EMBL" id="CP026095">
    <property type="protein sequence ID" value="AZV43665.1"/>
    <property type="molecule type" value="Genomic_DNA"/>
</dbReference>
<accession>A0A3T0KTU1</accession>
<evidence type="ECO:0000313" key="1">
    <source>
        <dbReference type="EMBL" id="AZV43665.1"/>
    </source>
</evidence>
<name>A0A3T0KTU1_9BACI</name>
<dbReference type="KEGG" id="pasa:BAOM_3056"/>
<proteinExistence type="predicted"/>
<gene>
    <name evidence="1" type="ORF">BAOM_3056</name>
</gene>
<dbReference type="Proteomes" id="UP000283095">
    <property type="component" value="Chromosome"/>
</dbReference>
<sequence>MNYGYTEKEWDDIKAGKWNGRYFDVVKKHIEVDNIHMPHLLYLINLVERQQKEIQLLDSAIEDDDITKTRYATTIGELISLNLWSARRLHKTHKKFAYDELEKITGFKHERL</sequence>
<evidence type="ECO:0000313" key="2">
    <source>
        <dbReference type="Proteomes" id="UP000283095"/>
    </source>
</evidence>
<protein>
    <submittedName>
        <fullName evidence="1">Uncharacterized protein</fullName>
    </submittedName>
</protein>
<dbReference type="RefSeq" id="WP_127760795.1">
    <property type="nucleotide sequence ID" value="NZ_CP026095.1"/>
</dbReference>
<dbReference type="AlphaFoldDB" id="A0A3T0KTU1"/>